<gene>
    <name evidence="2" type="ORF">SAMN05421825_0185</name>
</gene>
<protein>
    <submittedName>
        <fullName evidence="2">Uncharacterized protein</fullName>
    </submittedName>
</protein>
<feature type="transmembrane region" description="Helical" evidence="1">
    <location>
        <begin position="12"/>
        <end position="33"/>
    </location>
</feature>
<keyword evidence="1" id="KW-0472">Membrane</keyword>
<feature type="transmembrane region" description="Helical" evidence="1">
    <location>
        <begin position="45"/>
        <end position="65"/>
    </location>
</feature>
<dbReference type="AlphaFoldDB" id="A0A1G7FRA3"/>
<organism evidence="2 3">
    <name type="scientific">Epilithonimonas hungarica</name>
    <dbReference type="NCBI Taxonomy" id="454006"/>
    <lineage>
        <taxon>Bacteria</taxon>
        <taxon>Pseudomonadati</taxon>
        <taxon>Bacteroidota</taxon>
        <taxon>Flavobacteriia</taxon>
        <taxon>Flavobacteriales</taxon>
        <taxon>Weeksellaceae</taxon>
        <taxon>Chryseobacterium group</taxon>
        <taxon>Epilithonimonas</taxon>
    </lineage>
</organism>
<reference evidence="3" key="1">
    <citation type="submission" date="2016-10" db="EMBL/GenBank/DDBJ databases">
        <authorList>
            <person name="Varghese N."/>
            <person name="Submissions S."/>
        </authorList>
    </citation>
    <scope>NUCLEOTIDE SEQUENCE [LARGE SCALE GENOMIC DNA]</scope>
    <source>
        <strain evidence="3">DSM 19684</strain>
    </source>
</reference>
<evidence type="ECO:0000313" key="2">
    <source>
        <dbReference type="EMBL" id="SDE78215.1"/>
    </source>
</evidence>
<keyword evidence="1" id="KW-1133">Transmembrane helix</keyword>
<feature type="transmembrane region" description="Helical" evidence="1">
    <location>
        <begin position="77"/>
        <end position="98"/>
    </location>
</feature>
<dbReference type="Proteomes" id="UP000199203">
    <property type="component" value="Unassembled WGS sequence"/>
</dbReference>
<sequence length="198" mass="23994">MQKLSNVDTFNHLKTIISIILSLGIGTLLNGSVRFIQHPGRNKPFWLHLLFVLYVFILMIHFWWWEYRLRAITSWTFTQYIFIIAYIILFFVLCTLLYPTDVKDYGNDYKNYFFSRRKWLFAFLGIMFCLDLVDTLYKGKDYLDSLMPLYGIRMITHIPLSFALIFIHSKKNIYYAGVLLFFILFEIFFIYKRYYLYS</sequence>
<name>A0A1G7FRA3_9FLAO</name>
<proteinExistence type="predicted"/>
<evidence type="ECO:0000313" key="3">
    <source>
        <dbReference type="Proteomes" id="UP000199203"/>
    </source>
</evidence>
<dbReference type="EMBL" id="FNBH01000001">
    <property type="protein sequence ID" value="SDE78215.1"/>
    <property type="molecule type" value="Genomic_DNA"/>
</dbReference>
<feature type="transmembrane region" description="Helical" evidence="1">
    <location>
        <begin position="119"/>
        <end position="137"/>
    </location>
</feature>
<dbReference type="STRING" id="454006.SAMN05421825_0185"/>
<evidence type="ECO:0000256" key="1">
    <source>
        <dbReference type="SAM" id="Phobius"/>
    </source>
</evidence>
<keyword evidence="1" id="KW-0812">Transmembrane</keyword>
<feature type="transmembrane region" description="Helical" evidence="1">
    <location>
        <begin position="173"/>
        <end position="191"/>
    </location>
</feature>
<keyword evidence="3" id="KW-1185">Reference proteome</keyword>
<feature type="transmembrane region" description="Helical" evidence="1">
    <location>
        <begin position="149"/>
        <end position="166"/>
    </location>
</feature>
<accession>A0A1G7FRA3</accession>